<dbReference type="SUPFAM" id="SSF48592">
    <property type="entry name" value="GroEL equatorial domain-like"/>
    <property type="match status" value="1"/>
</dbReference>
<dbReference type="Proteomes" id="UP001157418">
    <property type="component" value="Unassembled WGS sequence"/>
</dbReference>
<organism evidence="1 2">
    <name type="scientific">Lactuca virosa</name>
    <dbReference type="NCBI Taxonomy" id="75947"/>
    <lineage>
        <taxon>Eukaryota</taxon>
        <taxon>Viridiplantae</taxon>
        <taxon>Streptophyta</taxon>
        <taxon>Embryophyta</taxon>
        <taxon>Tracheophyta</taxon>
        <taxon>Spermatophyta</taxon>
        <taxon>Magnoliopsida</taxon>
        <taxon>eudicotyledons</taxon>
        <taxon>Gunneridae</taxon>
        <taxon>Pentapetalae</taxon>
        <taxon>asterids</taxon>
        <taxon>campanulids</taxon>
        <taxon>Asterales</taxon>
        <taxon>Asteraceae</taxon>
        <taxon>Cichorioideae</taxon>
        <taxon>Cichorieae</taxon>
        <taxon>Lactucinae</taxon>
        <taxon>Lactuca</taxon>
    </lineage>
</organism>
<accession>A0AAU9N3Z9</accession>
<keyword evidence="2" id="KW-1185">Reference proteome</keyword>
<dbReference type="Pfam" id="PF00118">
    <property type="entry name" value="Cpn60_TCP1"/>
    <property type="match status" value="1"/>
</dbReference>
<protein>
    <submittedName>
        <fullName evidence="1">Uncharacterized protein</fullName>
    </submittedName>
</protein>
<dbReference type="AlphaFoldDB" id="A0AAU9N3Z9"/>
<comment type="caution">
    <text evidence="1">The sequence shown here is derived from an EMBL/GenBank/DDBJ whole genome shotgun (WGS) entry which is preliminary data.</text>
</comment>
<proteinExistence type="predicted"/>
<dbReference type="Gene3D" id="1.10.560.10">
    <property type="entry name" value="GroEL-like equatorial domain"/>
    <property type="match status" value="1"/>
</dbReference>
<dbReference type="InterPro" id="IPR027413">
    <property type="entry name" value="GROEL-like_equatorial_sf"/>
</dbReference>
<evidence type="ECO:0000313" key="2">
    <source>
        <dbReference type="Proteomes" id="UP001157418"/>
    </source>
</evidence>
<name>A0AAU9N3Z9_9ASTR</name>
<dbReference type="EMBL" id="CAKMRJ010003334">
    <property type="protein sequence ID" value="CAH1431089.1"/>
    <property type="molecule type" value="Genomic_DNA"/>
</dbReference>
<sequence>MFLLLLLYSDTTKEKGGDTYKFEVEKLVNTKKRDSGQNKIISNLDNLVVRSDSATIVNELEIQYLAAKILVLAGKALQEEIGNGANLVVSFAG</sequence>
<gene>
    <name evidence="1" type="ORF">LVIROSA_LOCUS17819</name>
</gene>
<dbReference type="GO" id="GO:0005524">
    <property type="term" value="F:ATP binding"/>
    <property type="evidence" value="ECO:0007669"/>
    <property type="project" value="InterPro"/>
</dbReference>
<evidence type="ECO:0000313" key="1">
    <source>
        <dbReference type="EMBL" id="CAH1431089.1"/>
    </source>
</evidence>
<dbReference type="InterPro" id="IPR002423">
    <property type="entry name" value="Cpn60/GroEL/TCP-1"/>
</dbReference>
<reference evidence="1 2" key="1">
    <citation type="submission" date="2022-01" db="EMBL/GenBank/DDBJ databases">
        <authorList>
            <person name="Xiong W."/>
            <person name="Schranz E."/>
        </authorList>
    </citation>
    <scope>NUCLEOTIDE SEQUENCE [LARGE SCALE GENOMIC DNA]</scope>
</reference>